<dbReference type="GO" id="GO:0003677">
    <property type="term" value="F:DNA binding"/>
    <property type="evidence" value="ECO:0007669"/>
    <property type="project" value="InterPro"/>
</dbReference>
<dbReference type="InterPro" id="IPR006935">
    <property type="entry name" value="Helicase/UvrB_N"/>
</dbReference>
<dbReference type="PANTHER" id="PTHR47396:SF1">
    <property type="entry name" value="ATP-DEPENDENT HELICASE IRC3-RELATED"/>
    <property type="match status" value="1"/>
</dbReference>
<evidence type="ECO:0000313" key="4">
    <source>
        <dbReference type="EMBL" id="KFI58459.1"/>
    </source>
</evidence>
<keyword evidence="4" id="KW-0547">Nucleotide-binding</keyword>
<comment type="caution">
    <text evidence="4">The sequence shown here is derived from an EMBL/GenBank/DDBJ whole genome shotgun (WGS) entry which is preliminary data.</text>
</comment>
<feature type="domain" description="Helicase C-terminal" evidence="3">
    <location>
        <begin position="485"/>
        <end position="640"/>
    </location>
</feature>
<feature type="compositionally biased region" description="Polar residues" evidence="1">
    <location>
        <begin position="11"/>
        <end position="21"/>
    </location>
</feature>
<dbReference type="InterPro" id="IPR021835">
    <property type="entry name" value="DUF3427"/>
</dbReference>
<evidence type="ECO:0000259" key="3">
    <source>
        <dbReference type="PROSITE" id="PS51194"/>
    </source>
</evidence>
<dbReference type="eggNOG" id="COG1061">
    <property type="taxonomic scope" value="Bacteria"/>
</dbReference>
<dbReference type="SMART" id="SM00490">
    <property type="entry name" value="HELICc"/>
    <property type="match status" value="1"/>
</dbReference>
<dbReference type="InterPro" id="IPR050742">
    <property type="entry name" value="Helicase_Restrict-Modif_Enz"/>
</dbReference>
<accession>A0A087AI59</accession>
<keyword evidence="4" id="KW-0378">Hydrolase</keyword>
<keyword evidence="4" id="KW-0067">ATP-binding</keyword>
<dbReference type="OrthoDB" id="9776021at2"/>
<dbReference type="GO" id="GO:0005829">
    <property type="term" value="C:cytosol"/>
    <property type="evidence" value="ECO:0007669"/>
    <property type="project" value="TreeGrafter"/>
</dbReference>
<name>A0A087AI59_9BIFI</name>
<dbReference type="Pfam" id="PF13091">
    <property type="entry name" value="PLDc_2"/>
    <property type="match status" value="1"/>
</dbReference>
<reference evidence="4 5" key="1">
    <citation type="submission" date="2014-03" db="EMBL/GenBank/DDBJ databases">
        <title>Genomics of Bifidobacteria.</title>
        <authorList>
            <person name="Ventura M."/>
            <person name="Milani C."/>
            <person name="Lugli G.A."/>
        </authorList>
    </citation>
    <scope>NUCLEOTIDE SEQUENCE [LARGE SCALE GENOMIC DNA]</scope>
    <source>
        <strain evidence="4 5">LMG 10510</strain>
    </source>
</reference>
<dbReference type="Gene3D" id="3.40.50.300">
    <property type="entry name" value="P-loop containing nucleotide triphosphate hydrolases"/>
    <property type="match status" value="2"/>
</dbReference>
<dbReference type="Proteomes" id="UP000028995">
    <property type="component" value="Unassembled WGS sequence"/>
</dbReference>
<gene>
    <name evidence="4" type="ORF">BCHO_0505</name>
</gene>
<dbReference type="GO" id="GO:0004386">
    <property type="term" value="F:helicase activity"/>
    <property type="evidence" value="ECO:0007669"/>
    <property type="project" value="UniProtKB-KW"/>
</dbReference>
<dbReference type="STRING" id="35760.BCHO_0505"/>
<dbReference type="PROSITE" id="PS51194">
    <property type="entry name" value="HELICASE_CTER"/>
    <property type="match status" value="1"/>
</dbReference>
<dbReference type="CDD" id="cd18032">
    <property type="entry name" value="DEXHc_RE_I_III_res"/>
    <property type="match status" value="1"/>
</dbReference>
<dbReference type="Pfam" id="PF04851">
    <property type="entry name" value="ResIII"/>
    <property type="match status" value="1"/>
</dbReference>
<dbReference type="CDD" id="cd18799">
    <property type="entry name" value="SF2_C_EcoAI-like"/>
    <property type="match status" value="1"/>
</dbReference>
<dbReference type="SUPFAM" id="SSF56024">
    <property type="entry name" value="Phospholipase D/nuclease"/>
    <property type="match status" value="1"/>
</dbReference>
<evidence type="ECO:0000313" key="5">
    <source>
        <dbReference type="Proteomes" id="UP000028995"/>
    </source>
</evidence>
<dbReference type="SMART" id="SM00487">
    <property type="entry name" value="DEXDc"/>
    <property type="match status" value="1"/>
</dbReference>
<protein>
    <submittedName>
        <fullName evidence="4">Superfamily II DNA/RNA helicase</fullName>
        <ecNumber evidence="4">3.1.21.3</ecNumber>
    </submittedName>
</protein>
<dbReference type="Pfam" id="PF26350">
    <property type="entry name" value="DUF8090"/>
    <property type="match status" value="1"/>
</dbReference>
<dbReference type="CDD" id="cd09204">
    <property type="entry name" value="PLDc_N_DEXD_b2"/>
    <property type="match status" value="1"/>
</dbReference>
<organism evidence="4 5">
    <name type="scientific">Bifidobacterium choerinum</name>
    <dbReference type="NCBI Taxonomy" id="35760"/>
    <lineage>
        <taxon>Bacteria</taxon>
        <taxon>Bacillati</taxon>
        <taxon>Actinomycetota</taxon>
        <taxon>Actinomycetes</taxon>
        <taxon>Bifidobacteriales</taxon>
        <taxon>Bifidobacteriaceae</taxon>
        <taxon>Bifidobacterium</taxon>
    </lineage>
</organism>
<dbReference type="eggNOG" id="COG3886">
    <property type="taxonomic scope" value="Bacteria"/>
</dbReference>
<dbReference type="EMBL" id="JGYU01000001">
    <property type="protein sequence ID" value="KFI58459.1"/>
    <property type="molecule type" value="Genomic_DNA"/>
</dbReference>
<keyword evidence="4" id="KW-0347">Helicase</keyword>
<dbReference type="GO" id="GO:0009035">
    <property type="term" value="F:type I site-specific deoxyribonuclease activity"/>
    <property type="evidence" value="ECO:0007669"/>
    <property type="project" value="UniProtKB-EC"/>
</dbReference>
<proteinExistence type="predicted"/>
<feature type="region of interest" description="Disordered" evidence="1">
    <location>
        <begin position="1"/>
        <end position="21"/>
    </location>
</feature>
<dbReference type="InterPro" id="IPR001650">
    <property type="entry name" value="Helicase_C-like"/>
</dbReference>
<dbReference type="Pfam" id="PF00271">
    <property type="entry name" value="Helicase_C"/>
    <property type="match status" value="1"/>
</dbReference>
<dbReference type="Gene3D" id="3.30.870.10">
    <property type="entry name" value="Endonuclease Chain A"/>
    <property type="match status" value="1"/>
</dbReference>
<sequence length="1060" mass="121225">MQSGMEEAIAQGTQTAHDGRSDINTSIIDGVLSGLIRQNDSADERFVPRLISNQSGSTMGSAIREEIRESETFDISVAFINENALKSMYQAFVEHADNGGKRNRIITSTKEYFNKPGAFKELMKLQQYANVEVLIWERPGSTTTDDITTQDQPFHPKGYLFARHMEDGRTYYNLYVGSSNLTSSALQTQREWNLRVSSTGEAQLIEQVKEELDDQVRQSVPLTDEWLAQYEKDYNRHTPPREQILQQLRDEQIEPNAMQREALANIQQLRDDGEQRAIVISATGTGKTYLSAFDVRAFHPKRMLYVANRDTILKAARASYQRVLGCDESELGLLTGSSKQHDTKYVFASVDTLRLHMMEWYEPDDFDYVLIDEAHHSGANNYRSVIDYFSGADFMLGMTATPERTDNFDIFSLFDHNIAYEIRLQKALDENMLCPFHYYGVHEFLGSDGTYVDSTEGISTRDKQHMQYSLEELTDSDRVRYIIRKLEQYGSYDERVTGLVFCSKIEEAERLSTMFNKEINQQAERTYQTVAISGNTPPKQVEKAVKQLEGGDLDYIFTVDKFNEGVDIPAINQIVMLRNTQSSIVFTQQLGRGLRKFPHKTCVTVIDFIGNYQNNYLIPVALYGNAGDRDKARKNMQREAIGLSSISFDEISRKRVLKSLDTASWSDMKMLRDKYAVIRNELGRVPMLTDIYLHDPSLVMTMAQKGNSYYEFARGSETALSRKESEGGFIDTFAPVDTQGEQWLKMATEVLLVAIRPQELVILDELLEPAPSLSPASDRLIPAERLKEAVARRFPTSYHTDAQFESALRVLDWSFFDSTAKKSYGERALIRRVGGEIGLTSEFAAMLAGNDTFARFFADNVRTGLQRFADLLEESAKTGRSLQDDRGFVYEHRYKMFEVERLLGWPKQINGSSVGGYLLPKDDDSSVGGYRIPKYGDSMPIFVKYANSQYEDRFLNPQEMHWFSKDKHSLKSSEITWMMHGHGEENWTSTHFIPLFVMRKADAEKLKLYYYVGHVGSYSNLHETTRDKKGEKVRLVEMDLRLTKPLSAELYRHLTGDYEE</sequence>
<dbReference type="PANTHER" id="PTHR47396">
    <property type="entry name" value="TYPE I RESTRICTION ENZYME ECOKI R PROTEIN"/>
    <property type="match status" value="1"/>
</dbReference>
<dbReference type="SUPFAM" id="SSF52540">
    <property type="entry name" value="P-loop containing nucleoside triphosphate hydrolases"/>
    <property type="match status" value="1"/>
</dbReference>
<dbReference type="InterPro" id="IPR014001">
    <property type="entry name" value="Helicase_ATP-bd"/>
</dbReference>
<keyword evidence="5" id="KW-1185">Reference proteome</keyword>
<feature type="domain" description="Helicase ATP-binding" evidence="2">
    <location>
        <begin position="268"/>
        <end position="420"/>
    </location>
</feature>
<dbReference type="PROSITE" id="PS51192">
    <property type="entry name" value="HELICASE_ATP_BIND_1"/>
    <property type="match status" value="1"/>
</dbReference>
<dbReference type="InterPro" id="IPR025202">
    <property type="entry name" value="PLD-like_dom"/>
</dbReference>
<dbReference type="Pfam" id="PF11907">
    <property type="entry name" value="DUF3427"/>
    <property type="match status" value="1"/>
</dbReference>
<dbReference type="GO" id="GO:0005524">
    <property type="term" value="F:ATP binding"/>
    <property type="evidence" value="ECO:0007669"/>
    <property type="project" value="InterPro"/>
</dbReference>
<evidence type="ECO:0000256" key="1">
    <source>
        <dbReference type="SAM" id="MobiDB-lite"/>
    </source>
</evidence>
<dbReference type="AlphaFoldDB" id="A0A087AI59"/>
<dbReference type="EC" id="3.1.21.3" evidence="4"/>
<dbReference type="InterPro" id="IPR027417">
    <property type="entry name" value="P-loop_NTPase"/>
</dbReference>
<dbReference type="InterPro" id="IPR058403">
    <property type="entry name" value="DUF8090"/>
</dbReference>
<evidence type="ECO:0000259" key="2">
    <source>
        <dbReference type="PROSITE" id="PS51192"/>
    </source>
</evidence>